<keyword evidence="2" id="KW-1185">Reference proteome</keyword>
<comment type="caution">
    <text evidence="1">The sequence shown here is derived from an EMBL/GenBank/DDBJ whole genome shotgun (WGS) entry which is preliminary data.</text>
</comment>
<proteinExistence type="predicted"/>
<evidence type="ECO:0000313" key="1">
    <source>
        <dbReference type="EMBL" id="MBD1397678.1"/>
    </source>
</evidence>
<accession>A0ABR7XJ64</accession>
<protein>
    <submittedName>
        <fullName evidence="1">Uncharacterized protein</fullName>
    </submittedName>
</protein>
<organism evidence="1 2">
    <name type="scientific">Pontibacter aquaedesilientis</name>
    <dbReference type="NCBI Taxonomy" id="2766980"/>
    <lineage>
        <taxon>Bacteria</taxon>
        <taxon>Pseudomonadati</taxon>
        <taxon>Bacteroidota</taxon>
        <taxon>Cytophagia</taxon>
        <taxon>Cytophagales</taxon>
        <taxon>Hymenobacteraceae</taxon>
        <taxon>Pontibacter</taxon>
    </lineage>
</organism>
<sequence length="427" mass="48567">MANLKINELKAYWNYYVQNWAKDPEGQFNSEENLFKDLRHIDFDPLALPEPYFGDPDRNSAVILNYNPGPVMAELQHYPSGSFMLRGKAHEDYHAFAKPFPYLADYRNNPGGAWWLRRKEWVDGLSSHVTHIAKPGQPGLLPFALEICPWHSKSFKLRPNDIEPLREYMTNYVLGPAEEIAKNSLLPFIISVGKDCQDLFQVLGFTLELSVSPLNFSQFGIQHPMAGNKPVMRHYSIWRSHQGGIYLNTYSQGSNSNPSAAFTEVERFIVDKINSLLGTTSSEVTSIPKKDIQELSDLKPSNMIHDNRIADQPTVESRITKRDLRQGIIDVVAKAIKEMGLEEYIETPQTTARKRNFDAHIKLTMAGKRIYSTLAANPSQQIIHPDLGKLKITGEPCPINFLNNRGIYEKTALIRLSEFLDEIGYSR</sequence>
<name>A0ABR7XJ64_9BACT</name>
<gene>
    <name evidence="1" type="ORF">H9Q13_10925</name>
</gene>
<evidence type="ECO:0000313" key="2">
    <source>
        <dbReference type="Proteomes" id="UP000625551"/>
    </source>
</evidence>
<reference evidence="1 2" key="1">
    <citation type="submission" date="2020-09" db="EMBL/GenBank/DDBJ databases">
        <title>Genome sequencing and assembly of Pontibacter sp.</title>
        <authorList>
            <person name="Chhetri G."/>
        </authorList>
    </citation>
    <scope>NUCLEOTIDE SEQUENCE [LARGE SCALE GENOMIC DNA]</scope>
    <source>
        <strain evidence="1 2">JH31</strain>
    </source>
</reference>
<dbReference type="EMBL" id="JACXAJ010000004">
    <property type="protein sequence ID" value="MBD1397678.1"/>
    <property type="molecule type" value="Genomic_DNA"/>
</dbReference>
<dbReference type="RefSeq" id="WP_191183829.1">
    <property type="nucleotide sequence ID" value="NZ_JACXAJ010000004.1"/>
</dbReference>
<dbReference type="Proteomes" id="UP000625551">
    <property type="component" value="Unassembled WGS sequence"/>
</dbReference>